<gene>
    <name evidence="1" type="ORF">V5N11_017049</name>
</gene>
<dbReference type="PANTHER" id="PTHR11439:SF480">
    <property type="entry name" value="REVERSE TRANSCRIPTASE TY1_COPIA-TYPE DOMAIN-CONTAINING PROTEIN"/>
    <property type="match status" value="1"/>
</dbReference>
<dbReference type="CDD" id="cd09272">
    <property type="entry name" value="RNase_HI_RT_Ty1"/>
    <property type="match status" value="1"/>
</dbReference>
<name>A0ABD1B8L8_CARAN</name>
<organism evidence="1 2">
    <name type="scientific">Cardamine amara subsp. amara</name>
    <dbReference type="NCBI Taxonomy" id="228776"/>
    <lineage>
        <taxon>Eukaryota</taxon>
        <taxon>Viridiplantae</taxon>
        <taxon>Streptophyta</taxon>
        <taxon>Embryophyta</taxon>
        <taxon>Tracheophyta</taxon>
        <taxon>Spermatophyta</taxon>
        <taxon>Magnoliopsida</taxon>
        <taxon>eudicotyledons</taxon>
        <taxon>Gunneridae</taxon>
        <taxon>Pentapetalae</taxon>
        <taxon>rosids</taxon>
        <taxon>malvids</taxon>
        <taxon>Brassicales</taxon>
        <taxon>Brassicaceae</taxon>
        <taxon>Cardamineae</taxon>
        <taxon>Cardamine</taxon>
    </lineage>
</organism>
<dbReference type="EMBL" id="JBANAX010000290">
    <property type="protein sequence ID" value="KAL1215285.1"/>
    <property type="molecule type" value="Genomic_DNA"/>
</dbReference>
<evidence type="ECO:0000313" key="1">
    <source>
        <dbReference type="EMBL" id="KAL1215285.1"/>
    </source>
</evidence>
<proteinExistence type="predicted"/>
<keyword evidence="2" id="KW-1185">Reference proteome</keyword>
<comment type="caution">
    <text evidence="1">The sequence shown here is derived from an EMBL/GenBank/DDBJ whole genome shotgun (WGS) entry which is preliminary data.</text>
</comment>
<sequence>MQSPKESHGTAMKHCLRYLQGTTCLGLMFERATSKLPKLICYSDSSHNVDLDDGKSTTGHIFYLGGSPISWCSQKQDTVVLSSCEAEFMAGTEAARQAIWLQDLLGEITGLQSEKVVIRIDNRSAIALTKNPVFHGQSKHIHTRYHFIKECVENGQIEVEHVPGNE</sequence>
<accession>A0ABD1B8L8</accession>
<protein>
    <submittedName>
        <fullName evidence="1">Retrovirus-related Pol polyprotein from transposon TNT 1-94</fullName>
    </submittedName>
</protein>
<reference evidence="1 2" key="1">
    <citation type="submission" date="2024-04" db="EMBL/GenBank/DDBJ databases">
        <title>Genome assembly C_amara_ONT_v2.</title>
        <authorList>
            <person name="Yant L."/>
            <person name="Moore C."/>
            <person name="Slenker M."/>
        </authorList>
    </citation>
    <scope>NUCLEOTIDE SEQUENCE [LARGE SCALE GENOMIC DNA]</scope>
    <source>
        <tissue evidence="1">Leaf</tissue>
    </source>
</reference>
<dbReference type="Proteomes" id="UP001558713">
    <property type="component" value="Unassembled WGS sequence"/>
</dbReference>
<evidence type="ECO:0000313" key="2">
    <source>
        <dbReference type="Proteomes" id="UP001558713"/>
    </source>
</evidence>
<dbReference type="AlphaFoldDB" id="A0ABD1B8L8"/>
<dbReference type="PANTHER" id="PTHR11439">
    <property type="entry name" value="GAG-POL-RELATED RETROTRANSPOSON"/>
    <property type="match status" value="1"/>
</dbReference>